<protein>
    <submittedName>
        <fullName evidence="2">Helix-turn-helix protein</fullName>
    </submittedName>
</protein>
<dbReference type="OrthoDB" id="4966777at2"/>
<proteinExistence type="predicted"/>
<dbReference type="CDD" id="cd00093">
    <property type="entry name" value="HTH_XRE"/>
    <property type="match status" value="1"/>
</dbReference>
<organism evidence="2 3">
    <name type="scientific">Streptomonospora litoralis</name>
    <dbReference type="NCBI Taxonomy" id="2498135"/>
    <lineage>
        <taxon>Bacteria</taxon>
        <taxon>Bacillati</taxon>
        <taxon>Actinomycetota</taxon>
        <taxon>Actinomycetes</taxon>
        <taxon>Streptosporangiales</taxon>
        <taxon>Nocardiopsidaceae</taxon>
        <taxon>Streptomonospora</taxon>
    </lineage>
</organism>
<dbReference type="Pfam" id="PF13560">
    <property type="entry name" value="HTH_31"/>
    <property type="match status" value="1"/>
</dbReference>
<dbReference type="GO" id="GO:0003677">
    <property type="term" value="F:DNA binding"/>
    <property type="evidence" value="ECO:0007669"/>
    <property type="project" value="InterPro"/>
</dbReference>
<sequence length="279" mass="31697">MSTPESFERERAELAEQLRRLRVAVGMSGTAVAERLGWSQSKVSKVETGRVTASRDDVRLLLDVYRAPEHKRRELEVRAEQLNDRYRSLSMLRKRGLHRVQEDIRRKETATAMVRTFQPSMVPGLLQTAEYARVVFSQPLSKAGVDVGEAVAARLSRQSSLFDPEREFSFVVTEAALRWRIGDSATMSAQMDRLANLSTLANVSIGVIPWRTQVPEVPKSGFTVRDEREVSVESFTTHRMLTDPRDVDFHLTLFAMFADCAIYDDHARDFLADLAREHA</sequence>
<dbReference type="SMART" id="SM00530">
    <property type="entry name" value="HTH_XRE"/>
    <property type="match status" value="1"/>
</dbReference>
<dbReference type="InterPro" id="IPR010982">
    <property type="entry name" value="Lambda_DNA-bd_dom_sf"/>
</dbReference>
<dbReference type="Pfam" id="PF19054">
    <property type="entry name" value="DUF5753"/>
    <property type="match status" value="1"/>
</dbReference>
<dbReference type="AlphaFoldDB" id="A0A4P6Q5X6"/>
<dbReference type="EMBL" id="CP036455">
    <property type="protein sequence ID" value="QBI56156.1"/>
    <property type="molecule type" value="Genomic_DNA"/>
</dbReference>
<dbReference type="InterPro" id="IPR001387">
    <property type="entry name" value="Cro/C1-type_HTH"/>
</dbReference>
<reference evidence="2 3" key="1">
    <citation type="submission" date="2019-02" db="EMBL/GenBank/DDBJ databases">
        <authorList>
            <person name="Khodamoradi S."/>
            <person name="Hahnke R.L."/>
            <person name="Kaempfer P."/>
            <person name="Schumann P."/>
            <person name="Rohde M."/>
            <person name="Steinert M."/>
            <person name="Luzhetskyy A."/>
            <person name="Wink J."/>
            <person name="Ruckert C."/>
        </authorList>
    </citation>
    <scope>NUCLEOTIDE SEQUENCE [LARGE SCALE GENOMIC DNA]</scope>
    <source>
        <strain evidence="2 3">M2</strain>
    </source>
</reference>
<evidence type="ECO:0000313" key="3">
    <source>
        <dbReference type="Proteomes" id="UP000292235"/>
    </source>
</evidence>
<accession>A0A4P6Q5X6</accession>
<dbReference type="PROSITE" id="PS50943">
    <property type="entry name" value="HTH_CROC1"/>
    <property type="match status" value="1"/>
</dbReference>
<dbReference type="Gene3D" id="1.10.260.40">
    <property type="entry name" value="lambda repressor-like DNA-binding domains"/>
    <property type="match status" value="1"/>
</dbReference>
<dbReference type="RefSeq" id="WP_131100842.1">
    <property type="nucleotide sequence ID" value="NZ_CP036455.1"/>
</dbReference>
<evidence type="ECO:0000313" key="2">
    <source>
        <dbReference type="EMBL" id="QBI56156.1"/>
    </source>
</evidence>
<name>A0A4P6Q5X6_9ACTN</name>
<feature type="domain" description="HTH cro/C1-type" evidence="1">
    <location>
        <begin position="18"/>
        <end position="72"/>
    </location>
</feature>
<gene>
    <name evidence="2" type="ORF">EKD16_22015</name>
</gene>
<dbReference type="Proteomes" id="UP000292235">
    <property type="component" value="Chromosome"/>
</dbReference>
<keyword evidence="3" id="KW-1185">Reference proteome</keyword>
<dbReference type="KEGG" id="strr:EKD16_22015"/>
<evidence type="ECO:0000259" key="1">
    <source>
        <dbReference type="PROSITE" id="PS50943"/>
    </source>
</evidence>
<dbReference type="InterPro" id="IPR043917">
    <property type="entry name" value="DUF5753"/>
</dbReference>
<dbReference type="SUPFAM" id="SSF47413">
    <property type="entry name" value="lambda repressor-like DNA-binding domains"/>
    <property type="match status" value="1"/>
</dbReference>